<keyword evidence="1 3" id="KW-0238">DNA-binding</keyword>
<evidence type="ECO:0000259" key="4">
    <source>
        <dbReference type="PROSITE" id="PS51898"/>
    </source>
</evidence>
<dbReference type="InterPro" id="IPR011010">
    <property type="entry name" value="DNA_brk_join_enz"/>
</dbReference>
<dbReference type="InterPro" id="IPR044068">
    <property type="entry name" value="CB"/>
</dbReference>
<dbReference type="AlphaFoldDB" id="A0A3N6MY81"/>
<evidence type="ECO:0000259" key="5">
    <source>
        <dbReference type="PROSITE" id="PS51900"/>
    </source>
</evidence>
<dbReference type="OrthoDB" id="144892at2157"/>
<dbReference type="EMBL" id="REFZ01000001">
    <property type="protein sequence ID" value="RQH03031.1"/>
    <property type="molecule type" value="Genomic_DNA"/>
</dbReference>
<dbReference type="InterPro" id="IPR002104">
    <property type="entry name" value="Integrase_catalytic"/>
</dbReference>
<evidence type="ECO:0000256" key="3">
    <source>
        <dbReference type="PROSITE-ProRule" id="PRU01248"/>
    </source>
</evidence>
<reference evidence="6 7" key="1">
    <citation type="submission" date="2018-10" db="EMBL/GenBank/DDBJ databases">
        <title>Natrarchaeobius chitinivorans gen. nov., sp. nov., and Natrarchaeobius haloalkaliphilus sp. nov., alkaliphilic, chitin-utilizing haloarchaea from hypersaline alkaline lakes.</title>
        <authorList>
            <person name="Sorokin D.Y."/>
            <person name="Elcheninov A.G."/>
            <person name="Kostrikina N.A."/>
            <person name="Bale N.J."/>
            <person name="Sinninghe Damste J.S."/>
            <person name="Khijniak T.V."/>
            <person name="Kublanov I.V."/>
            <person name="Toshchakov S.V."/>
        </authorList>
    </citation>
    <scope>NUCLEOTIDE SEQUENCE [LARGE SCALE GENOMIC DNA]</scope>
    <source>
        <strain evidence="6 7">AArcht7</strain>
    </source>
</reference>
<dbReference type="GO" id="GO:0003677">
    <property type="term" value="F:DNA binding"/>
    <property type="evidence" value="ECO:0007669"/>
    <property type="project" value="UniProtKB-UniRule"/>
</dbReference>
<gene>
    <name evidence="6" type="ORF">EA472_00040</name>
</gene>
<dbReference type="SUPFAM" id="SSF56349">
    <property type="entry name" value="DNA breaking-rejoining enzymes"/>
    <property type="match status" value="1"/>
</dbReference>
<dbReference type="PANTHER" id="PTHR30349">
    <property type="entry name" value="PHAGE INTEGRASE-RELATED"/>
    <property type="match status" value="1"/>
</dbReference>
<evidence type="ECO:0000313" key="6">
    <source>
        <dbReference type="EMBL" id="RQH03031.1"/>
    </source>
</evidence>
<feature type="domain" description="Tyr recombinase" evidence="4">
    <location>
        <begin position="125"/>
        <end position="321"/>
    </location>
</feature>
<evidence type="ECO:0000313" key="7">
    <source>
        <dbReference type="Proteomes" id="UP000281431"/>
    </source>
</evidence>
<sequence length="445" mass="52228">MPIDDPQNFKAQLRNQRKKVKELDCNDDIDAIEDYIKRVKNKQTSTLINHISCLRILSEHAEKSLLEHNGIEMDELIIDISNERGWSDGTQRNYEKSVRQFYRHSGRNNDADEIEFTKVDQKKIKKEDTLSAEEIKELLTECARMDRDRAMIYLLYETGARLSAVLSLRVKDVRFGEGPGGSTLIKFNEEAKGLKGAHDHEVIVKPSEVFLENYINREHPDPENPDAPFFCVTRDHYQAGGDNSLIPSFFRRRLKRLVADSNIPEEKANPHNFRHSRVTQMRLEGYSDRQIADHMNWGPNSEQFDIYDHTDDEDRHAEMAKKMGLDVEDTELREPMLDNCPRCNYTIDDWLQWSQCPRCQAQLKFYREPHWLEYSIEILGPDDPIIHHLREQPHLIYDDYDMLPESVREEIENAMYEDSIRLETDIARGLTDEEWATDVVLPMYK</sequence>
<accession>A0A3N6MY81</accession>
<dbReference type="InterPro" id="IPR050090">
    <property type="entry name" value="Tyrosine_recombinase_XerCD"/>
</dbReference>
<dbReference type="PROSITE" id="PS51900">
    <property type="entry name" value="CB"/>
    <property type="match status" value="1"/>
</dbReference>
<dbReference type="GO" id="GO:0006310">
    <property type="term" value="P:DNA recombination"/>
    <property type="evidence" value="ECO:0007669"/>
    <property type="project" value="UniProtKB-KW"/>
</dbReference>
<proteinExistence type="predicted"/>
<dbReference type="GO" id="GO:0015074">
    <property type="term" value="P:DNA integration"/>
    <property type="evidence" value="ECO:0007669"/>
    <property type="project" value="InterPro"/>
</dbReference>
<name>A0A3N6MY81_NATCH</name>
<feature type="domain" description="Core-binding (CB)" evidence="5">
    <location>
        <begin position="26"/>
        <end position="106"/>
    </location>
</feature>
<dbReference type="Gene3D" id="1.10.443.10">
    <property type="entry name" value="Intergrase catalytic core"/>
    <property type="match status" value="1"/>
</dbReference>
<comment type="caution">
    <text evidence="6">The sequence shown here is derived from an EMBL/GenBank/DDBJ whole genome shotgun (WGS) entry which is preliminary data.</text>
</comment>
<evidence type="ECO:0000256" key="2">
    <source>
        <dbReference type="ARBA" id="ARBA00023172"/>
    </source>
</evidence>
<dbReference type="Proteomes" id="UP000281431">
    <property type="component" value="Unassembled WGS sequence"/>
</dbReference>
<dbReference type="Pfam" id="PF00589">
    <property type="entry name" value="Phage_integrase"/>
    <property type="match status" value="1"/>
</dbReference>
<dbReference type="PROSITE" id="PS51898">
    <property type="entry name" value="TYR_RECOMBINASE"/>
    <property type="match status" value="1"/>
</dbReference>
<keyword evidence="7" id="KW-1185">Reference proteome</keyword>
<dbReference type="InterPro" id="IPR013762">
    <property type="entry name" value="Integrase-like_cat_sf"/>
</dbReference>
<dbReference type="CDD" id="cd00397">
    <property type="entry name" value="DNA_BRE_C"/>
    <property type="match status" value="1"/>
</dbReference>
<protein>
    <submittedName>
        <fullName evidence="6">Site-specific integrase</fullName>
    </submittedName>
</protein>
<evidence type="ECO:0000256" key="1">
    <source>
        <dbReference type="ARBA" id="ARBA00023125"/>
    </source>
</evidence>
<keyword evidence="2" id="KW-0233">DNA recombination</keyword>
<organism evidence="6 7">
    <name type="scientific">Natrarchaeobius chitinivorans</name>
    <dbReference type="NCBI Taxonomy" id="1679083"/>
    <lineage>
        <taxon>Archaea</taxon>
        <taxon>Methanobacteriati</taxon>
        <taxon>Methanobacteriota</taxon>
        <taxon>Stenosarchaea group</taxon>
        <taxon>Halobacteria</taxon>
        <taxon>Halobacteriales</taxon>
        <taxon>Natrialbaceae</taxon>
        <taxon>Natrarchaeobius</taxon>
    </lineage>
</organism>
<dbReference type="PANTHER" id="PTHR30349:SF87">
    <property type="entry name" value="TRANSPOSASE A"/>
    <property type="match status" value="1"/>
</dbReference>